<sequence length="290" mass="33638">MLQTSNHTLIDPKTGNLAFKVMTFEHNIFESLQRFNYYTLVWVTGGTGRVQADLSEYEFTENTVLSFSLYQPFKILPETQLKGIVIHFHPDFFCIYKHHKEVACDGVLFNNMYGAPLVSLPETSRQTLQLLAEQMKEGIRIKGFAQYELLVSYLKIFLIMLSRLKSEQYPQQATDMTGDDEPFVLQNLKDCIEAHYKKKHAVSDYADMLAITPKALAKITKRHYKKTVTALISDRIIIEAKRELYLTNKTVKEIAYDLGYNDEYYFSRFFKKNVEVSPQVYRETVGSDRG</sequence>
<evidence type="ECO:0000256" key="1">
    <source>
        <dbReference type="ARBA" id="ARBA00023015"/>
    </source>
</evidence>
<feature type="domain" description="HTH araC/xylS-type" evidence="4">
    <location>
        <begin position="186"/>
        <end position="284"/>
    </location>
</feature>
<dbReference type="GO" id="GO:0043565">
    <property type="term" value="F:sequence-specific DNA binding"/>
    <property type="evidence" value="ECO:0007669"/>
    <property type="project" value="InterPro"/>
</dbReference>
<dbReference type="InterPro" id="IPR037923">
    <property type="entry name" value="HTH-like"/>
</dbReference>
<keyword evidence="2" id="KW-0238">DNA-binding</keyword>
<keyword evidence="3" id="KW-0804">Transcription</keyword>
<dbReference type="Proteomes" id="UP000267469">
    <property type="component" value="Unassembled WGS sequence"/>
</dbReference>
<dbReference type="OrthoDB" id="2666928at2"/>
<dbReference type="PROSITE" id="PS01124">
    <property type="entry name" value="HTH_ARAC_FAMILY_2"/>
    <property type="match status" value="1"/>
</dbReference>
<accession>A0A3N0EHB4</accession>
<reference evidence="5 6" key="1">
    <citation type="submission" date="2018-10" db="EMBL/GenBank/DDBJ databases">
        <title>Sinomicrobium pectinilyticum sp. nov., a pectinase-producing bacterium isolated from alkaline and saline soil, and emended description of the genus Sinomicrobium.</title>
        <authorList>
            <person name="Cheng B."/>
            <person name="Li C."/>
            <person name="Lai Q."/>
            <person name="Du M."/>
            <person name="Shao Z."/>
            <person name="Xu P."/>
            <person name="Yang C."/>
        </authorList>
    </citation>
    <scope>NUCLEOTIDE SEQUENCE [LARGE SCALE GENOMIC DNA]</scope>
    <source>
        <strain evidence="5 6">5DNS001</strain>
    </source>
</reference>
<dbReference type="InterPro" id="IPR009057">
    <property type="entry name" value="Homeodomain-like_sf"/>
</dbReference>
<dbReference type="SMART" id="SM00342">
    <property type="entry name" value="HTH_ARAC"/>
    <property type="match status" value="1"/>
</dbReference>
<dbReference type="GO" id="GO:0003700">
    <property type="term" value="F:DNA-binding transcription factor activity"/>
    <property type="evidence" value="ECO:0007669"/>
    <property type="project" value="InterPro"/>
</dbReference>
<keyword evidence="1" id="KW-0805">Transcription regulation</keyword>
<dbReference type="SUPFAM" id="SSF51215">
    <property type="entry name" value="Regulatory protein AraC"/>
    <property type="match status" value="1"/>
</dbReference>
<dbReference type="PANTHER" id="PTHR43280:SF32">
    <property type="entry name" value="TRANSCRIPTIONAL REGULATORY PROTEIN"/>
    <property type="match status" value="1"/>
</dbReference>
<dbReference type="Gene3D" id="1.10.10.60">
    <property type="entry name" value="Homeodomain-like"/>
    <property type="match status" value="1"/>
</dbReference>
<organism evidence="5 6">
    <name type="scientific">Sinomicrobium pectinilyticum</name>
    <dbReference type="NCBI Taxonomy" id="1084421"/>
    <lineage>
        <taxon>Bacteria</taxon>
        <taxon>Pseudomonadati</taxon>
        <taxon>Bacteroidota</taxon>
        <taxon>Flavobacteriia</taxon>
        <taxon>Flavobacteriales</taxon>
        <taxon>Flavobacteriaceae</taxon>
        <taxon>Sinomicrobium</taxon>
    </lineage>
</organism>
<dbReference type="PANTHER" id="PTHR43280">
    <property type="entry name" value="ARAC-FAMILY TRANSCRIPTIONAL REGULATOR"/>
    <property type="match status" value="1"/>
</dbReference>
<dbReference type="Pfam" id="PF12833">
    <property type="entry name" value="HTH_18"/>
    <property type="match status" value="1"/>
</dbReference>
<dbReference type="SUPFAM" id="SSF46689">
    <property type="entry name" value="Homeodomain-like"/>
    <property type="match status" value="1"/>
</dbReference>
<gene>
    <name evidence="5" type="ORF">ED312_10670</name>
</gene>
<name>A0A3N0EHB4_SINP1</name>
<dbReference type="InterPro" id="IPR018060">
    <property type="entry name" value="HTH_AraC"/>
</dbReference>
<comment type="caution">
    <text evidence="5">The sequence shown here is derived from an EMBL/GenBank/DDBJ whole genome shotgun (WGS) entry which is preliminary data.</text>
</comment>
<evidence type="ECO:0000256" key="2">
    <source>
        <dbReference type="ARBA" id="ARBA00023125"/>
    </source>
</evidence>
<evidence type="ECO:0000259" key="4">
    <source>
        <dbReference type="PROSITE" id="PS01124"/>
    </source>
</evidence>
<evidence type="ECO:0000313" key="5">
    <source>
        <dbReference type="EMBL" id="RNL87278.1"/>
    </source>
</evidence>
<dbReference type="EMBL" id="RJTM01000072">
    <property type="protein sequence ID" value="RNL87278.1"/>
    <property type="molecule type" value="Genomic_DNA"/>
</dbReference>
<evidence type="ECO:0000313" key="6">
    <source>
        <dbReference type="Proteomes" id="UP000267469"/>
    </source>
</evidence>
<evidence type="ECO:0000256" key="3">
    <source>
        <dbReference type="ARBA" id="ARBA00023163"/>
    </source>
</evidence>
<protein>
    <submittedName>
        <fullName evidence="5">Helix-turn-helix domain-containing protein</fullName>
    </submittedName>
</protein>
<keyword evidence="6" id="KW-1185">Reference proteome</keyword>
<dbReference type="AlphaFoldDB" id="A0A3N0EHB4"/>
<dbReference type="PRINTS" id="PR00032">
    <property type="entry name" value="HTHARAC"/>
</dbReference>
<dbReference type="InterPro" id="IPR020449">
    <property type="entry name" value="Tscrpt_reg_AraC-type_HTH"/>
</dbReference>
<proteinExistence type="predicted"/>